<keyword evidence="2" id="KW-0479">Metal-binding</keyword>
<evidence type="ECO:0000256" key="5">
    <source>
        <dbReference type="SAM" id="SignalP"/>
    </source>
</evidence>
<keyword evidence="3 5" id="KW-0732">Signal</keyword>
<comment type="caution">
    <text evidence="6">The sequence shown here is derived from an EMBL/GenBank/DDBJ whole genome shotgun (WGS) entry which is preliminary data.</text>
</comment>
<organism evidence="6 7">
    <name type="scientific">Cellulomonas fulva</name>
    <dbReference type="NCBI Taxonomy" id="2835530"/>
    <lineage>
        <taxon>Bacteria</taxon>
        <taxon>Bacillati</taxon>
        <taxon>Actinomycetota</taxon>
        <taxon>Actinomycetes</taxon>
        <taxon>Micrococcales</taxon>
        <taxon>Cellulomonadaceae</taxon>
        <taxon>Cellulomonas</taxon>
    </lineage>
</organism>
<feature type="chain" id="PRO_5046465019" evidence="5">
    <location>
        <begin position="20"/>
        <end position="276"/>
    </location>
</feature>
<proteinExistence type="inferred from homology"/>
<dbReference type="PANTHER" id="PTHR30632">
    <property type="entry name" value="MOLYBDATE-BINDING PERIPLASMIC PROTEIN"/>
    <property type="match status" value="1"/>
</dbReference>
<dbReference type="Proteomes" id="UP000722125">
    <property type="component" value="Unassembled WGS sequence"/>
</dbReference>
<reference evidence="6 7" key="1">
    <citation type="submission" date="2021-05" db="EMBL/GenBank/DDBJ databases">
        <title>Description of Cellulomonas sp. DKR-3 sp. nov.</title>
        <authorList>
            <person name="Dahal R.H."/>
            <person name="Chaudhary D.K."/>
        </authorList>
    </citation>
    <scope>NUCLEOTIDE SEQUENCE [LARGE SCALE GENOMIC DNA]</scope>
    <source>
        <strain evidence="6 7">DKR-3</strain>
    </source>
</reference>
<dbReference type="InterPro" id="IPR050682">
    <property type="entry name" value="ModA/WtpA"/>
</dbReference>
<evidence type="ECO:0000256" key="1">
    <source>
        <dbReference type="ARBA" id="ARBA00009175"/>
    </source>
</evidence>
<evidence type="ECO:0000313" key="6">
    <source>
        <dbReference type="EMBL" id="MBT0994528.1"/>
    </source>
</evidence>
<dbReference type="PIRSF" id="PIRSF004846">
    <property type="entry name" value="ModA"/>
    <property type="match status" value="1"/>
</dbReference>
<feature type="region of interest" description="Disordered" evidence="4">
    <location>
        <begin position="21"/>
        <end position="45"/>
    </location>
</feature>
<evidence type="ECO:0000256" key="3">
    <source>
        <dbReference type="ARBA" id="ARBA00022729"/>
    </source>
</evidence>
<dbReference type="Pfam" id="PF13531">
    <property type="entry name" value="SBP_bac_11"/>
    <property type="match status" value="1"/>
</dbReference>
<accession>A0ABS5TZE6</accession>
<feature type="signal peptide" evidence="5">
    <location>
        <begin position="1"/>
        <end position="19"/>
    </location>
</feature>
<comment type="similarity">
    <text evidence="1">Belongs to the bacterial solute-binding protein ModA family.</text>
</comment>
<protein>
    <submittedName>
        <fullName evidence="6">Molybdate ABC transporter substrate-binding protein</fullName>
    </submittedName>
</protein>
<keyword evidence="7" id="KW-1185">Reference proteome</keyword>
<evidence type="ECO:0000313" key="7">
    <source>
        <dbReference type="Proteomes" id="UP000722125"/>
    </source>
</evidence>
<dbReference type="NCBIfam" id="TIGR01256">
    <property type="entry name" value="modA"/>
    <property type="match status" value="1"/>
</dbReference>
<dbReference type="SUPFAM" id="SSF53850">
    <property type="entry name" value="Periplasmic binding protein-like II"/>
    <property type="match status" value="1"/>
</dbReference>
<dbReference type="Gene3D" id="3.40.190.10">
    <property type="entry name" value="Periplasmic binding protein-like II"/>
    <property type="match status" value="2"/>
</dbReference>
<gene>
    <name evidence="6" type="primary">modA</name>
    <name evidence="6" type="ORF">KIN34_09545</name>
</gene>
<sequence>MTVPRGAAILVVAALAVSACGSSDGPGSTSTTSTTGTTGPAATGATDLRGELTVFAAASLEPALDEVAAAFVAEHPGVTVAPVRYDGSSTLATQLLEGAPADVLATADLTTMESVVDADLTAGDAAVFTTNTLQVVVPAGNPEDVASLADLAALSDEGGKVVLCAPEVPCGAAARTVLGAAGVTVTPASLEQNVTAVLTKVQTGEADAGLVYRTDVLKAGDDVVGVDVPEAAEAVNAYPAVALADAHEPRVAAAFVAFLRTDPAQDALAAHGFVAP</sequence>
<name>A0ABS5TZE6_9CELL</name>
<evidence type="ECO:0000256" key="4">
    <source>
        <dbReference type="SAM" id="MobiDB-lite"/>
    </source>
</evidence>
<evidence type="ECO:0000256" key="2">
    <source>
        <dbReference type="ARBA" id="ARBA00022723"/>
    </source>
</evidence>
<dbReference type="EMBL" id="JAHBOH010000001">
    <property type="protein sequence ID" value="MBT0994528.1"/>
    <property type="molecule type" value="Genomic_DNA"/>
</dbReference>
<dbReference type="InterPro" id="IPR005950">
    <property type="entry name" value="ModA"/>
</dbReference>
<dbReference type="PROSITE" id="PS51257">
    <property type="entry name" value="PROKAR_LIPOPROTEIN"/>
    <property type="match status" value="1"/>
</dbReference>
<dbReference type="PANTHER" id="PTHR30632:SF0">
    <property type="entry name" value="SULFATE-BINDING PROTEIN"/>
    <property type="match status" value="1"/>
</dbReference>